<evidence type="ECO:0000256" key="8">
    <source>
        <dbReference type="SAM" id="Phobius"/>
    </source>
</evidence>
<dbReference type="Pfam" id="PF00153">
    <property type="entry name" value="Mito_carr"/>
    <property type="match status" value="2"/>
</dbReference>
<dbReference type="InParanoid" id="A0A0C2SL13"/>
<dbReference type="PANTHER" id="PTHR47567:SF1">
    <property type="entry name" value="NAD-DEPENDENT EPIMERASE_DEHYDRATASE DOMAIN-CONTAINING PROTEIN"/>
    <property type="match status" value="1"/>
</dbReference>
<evidence type="ECO:0000313" key="9">
    <source>
        <dbReference type="EMBL" id="KIL63915.1"/>
    </source>
</evidence>
<keyword evidence="4 5" id="KW-0472">Membrane</keyword>
<dbReference type="PANTHER" id="PTHR47567">
    <property type="entry name" value="MITOCHONDRIAL SUBSTRATE/SOLUTE CARRIER"/>
    <property type="match status" value="1"/>
</dbReference>
<evidence type="ECO:0000256" key="7">
    <source>
        <dbReference type="SAM" id="MobiDB-lite"/>
    </source>
</evidence>
<evidence type="ECO:0008006" key="11">
    <source>
        <dbReference type="Google" id="ProtNLM"/>
    </source>
</evidence>
<dbReference type="InterPro" id="IPR023395">
    <property type="entry name" value="MCP_dom_sf"/>
</dbReference>
<dbReference type="EMBL" id="KN818254">
    <property type="protein sequence ID" value="KIL63915.1"/>
    <property type="molecule type" value="Genomic_DNA"/>
</dbReference>
<sequence length="367" mass="40685">MSSSSPALGERQPLLAPTKDSPRYVDGVDIEEGLEDSSEPLSSAYKLDDEDEEEVQAISWRWKSFYAFLFVLVIVGTGLFLKAFIDSGDVDFDWNKALKDALGGGISGAGAMILQVLTLMPLRTVMNYQYRYGSTTTHAIRTLYADGGWTRYYQGLSAALIQGPVSRFGDTAANAGILALLASNPFMKKLPSLVKTIFASLAAAAFRILLTPIDTVKTTLQTQGRDGMRILKDRIKKYGIVTLWYGAMATAAATFVGHYPWFGTYNYLEDNLPFPQDTLAQKLFRRAFIGFVASVVSDTISNSLRVLKTYRQVNRTKIGYIDAARAVIAVDGWKGLFGRGLKTRILANGLQGLMFSILWKMFMDWYL</sequence>
<keyword evidence="10" id="KW-1185">Reference proteome</keyword>
<dbReference type="AlphaFoldDB" id="A0A0C2SL13"/>
<organism evidence="9 10">
    <name type="scientific">Amanita muscaria (strain Koide BX008)</name>
    <dbReference type="NCBI Taxonomy" id="946122"/>
    <lineage>
        <taxon>Eukaryota</taxon>
        <taxon>Fungi</taxon>
        <taxon>Dikarya</taxon>
        <taxon>Basidiomycota</taxon>
        <taxon>Agaricomycotina</taxon>
        <taxon>Agaricomycetes</taxon>
        <taxon>Agaricomycetidae</taxon>
        <taxon>Agaricales</taxon>
        <taxon>Pluteineae</taxon>
        <taxon>Amanitaceae</taxon>
        <taxon>Amanita</taxon>
    </lineage>
</organism>
<dbReference type="Gene3D" id="1.50.40.10">
    <property type="entry name" value="Mitochondrial carrier domain"/>
    <property type="match status" value="1"/>
</dbReference>
<reference evidence="9 10" key="1">
    <citation type="submission" date="2014-04" db="EMBL/GenBank/DDBJ databases">
        <title>Evolutionary Origins and Diversification of the Mycorrhizal Mutualists.</title>
        <authorList>
            <consortium name="DOE Joint Genome Institute"/>
            <consortium name="Mycorrhizal Genomics Consortium"/>
            <person name="Kohler A."/>
            <person name="Kuo A."/>
            <person name="Nagy L.G."/>
            <person name="Floudas D."/>
            <person name="Copeland A."/>
            <person name="Barry K.W."/>
            <person name="Cichocki N."/>
            <person name="Veneault-Fourrey C."/>
            <person name="LaButti K."/>
            <person name="Lindquist E.A."/>
            <person name="Lipzen A."/>
            <person name="Lundell T."/>
            <person name="Morin E."/>
            <person name="Murat C."/>
            <person name="Riley R."/>
            <person name="Ohm R."/>
            <person name="Sun H."/>
            <person name="Tunlid A."/>
            <person name="Henrissat B."/>
            <person name="Grigoriev I.V."/>
            <person name="Hibbett D.S."/>
            <person name="Martin F."/>
        </authorList>
    </citation>
    <scope>NUCLEOTIDE SEQUENCE [LARGE SCALE GENOMIC DNA]</scope>
    <source>
        <strain evidence="9 10">Koide BX008</strain>
    </source>
</reference>
<evidence type="ECO:0000256" key="3">
    <source>
        <dbReference type="ARBA" id="ARBA00022989"/>
    </source>
</evidence>
<name>A0A0C2SL13_AMAMK</name>
<evidence type="ECO:0000256" key="6">
    <source>
        <dbReference type="RuleBase" id="RU000488"/>
    </source>
</evidence>
<evidence type="ECO:0000256" key="4">
    <source>
        <dbReference type="ARBA" id="ARBA00023136"/>
    </source>
</evidence>
<keyword evidence="3 8" id="KW-1133">Transmembrane helix</keyword>
<feature type="repeat" description="Solcar" evidence="5">
    <location>
        <begin position="191"/>
        <end position="271"/>
    </location>
</feature>
<feature type="transmembrane region" description="Helical" evidence="8">
    <location>
        <begin position="238"/>
        <end position="263"/>
    </location>
</feature>
<dbReference type="SUPFAM" id="SSF103506">
    <property type="entry name" value="Mitochondrial carrier"/>
    <property type="match status" value="1"/>
</dbReference>
<keyword evidence="6" id="KW-0813">Transport</keyword>
<evidence type="ECO:0000313" key="10">
    <source>
        <dbReference type="Proteomes" id="UP000054549"/>
    </source>
</evidence>
<proteinExistence type="inferred from homology"/>
<comment type="subcellular location">
    <subcellularLocation>
        <location evidence="1">Membrane</location>
        <topology evidence="1">Multi-pass membrane protein</topology>
    </subcellularLocation>
</comment>
<feature type="compositionally biased region" description="Acidic residues" evidence="7">
    <location>
        <begin position="28"/>
        <end position="38"/>
    </location>
</feature>
<keyword evidence="2 5" id="KW-0812">Transmembrane</keyword>
<dbReference type="InterPro" id="IPR018108">
    <property type="entry name" value="MCP_transmembrane"/>
</dbReference>
<evidence type="ECO:0000256" key="2">
    <source>
        <dbReference type="ARBA" id="ARBA00022692"/>
    </source>
</evidence>
<dbReference type="PROSITE" id="PS50920">
    <property type="entry name" value="SOLCAR"/>
    <property type="match status" value="1"/>
</dbReference>
<comment type="similarity">
    <text evidence="6">Belongs to the mitochondrial carrier (TC 2.A.29) family.</text>
</comment>
<evidence type="ECO:0000256" key="1">
    <source>
        <dbReference type="ARBA" id="ARBA00004141"/>
    </source>
</evidence>
<dbReference type="Proteomes" id="UP000054549">
    <property type="component" value="Unassembled WGS sequence"/>
</dbReference>
<dbReference type="HOGENOM" id="CLU_043560_0_0_1"/>
<feature type="transmembrane region" description="Helical" evidence="8">
    <location>
        <begin position="65"/>
        <end position="85"/>
    </location>
</feature>
<dbReference type="GO" id="GO:0016020">
    <property type="term" value="C:membrane"/>
    <property type="evidence" value="ECO:0007669"/>
    <property type="project" value="UniProtKB-SubCell"/>
</dbReference>
<dbReference type="OrthoDB" id="409948at2759"/>
<evidence type="ECO:0000256" key="5">
    <source>
        <dbReference type="PROSITE-ProRule" id="PRU00282"/>
    </source>
</evidence>
<feature type="transmembrane region" description="Helical" evidence="8">
    <location>
        <begin position="105"/>
        <end position="122"/>
    </location>
</feature>
<protein>
    <recommendedName>
        <fullName evidence="11">Mitochondrial carrier protein</fullName>
    </recommendedName>
</protein>
<gene>
    <name evidence="9" type="ORF">M378DRAFT_647393</name>
</gene>
<feature type="region of interest" description="Disordered" evidence="7">
    <location>
        <begin position="1"/>
        <end position="42"/>
    </location>
</feature>
<feature type="transmembrane region" description="Helical" evidence="8">
    <location>
        <begin position="283"/>
        <end position="307"/>
    </location>
</feature>
<accession>A0A0C2SL13</accession>